<evidence type="ECO:0000313" key="2">
    <source>
        <dbReference type="EMBL" id="TKD12659.1"/>
    </source>
</evidence>
<evidence type="ECO:0000313" key="3">
    <source>
        <dbReference type="Proteomes" id="UP000309215"/>
    </source>
</evidence>
<dbReference type="RefSeq" id="WP_136927296.1">
    <property type="nucleotide sequence ID" value="NZ_SSMQ01000002.1"/>
</dbReference>
<comment type="caution">
    <text evidence="2">The sequence shown here is derived from an EMBL/GenBank/DDBJ whole genome shotgun (WGS) entry which is preliminary data.</text>
</comment>
<evidence type="ECO:0000256" key="1">
    <source>
        <dbReference type="SAM" id="MobiDB-lite"/>
    </source>
</evidence>
<dbReference type="EMBL" id="SSMQ01000002">
    <property type="protein sequence ID" value="TKD12659.1"/>
    <property type="molecule type" value="Genomic_DNA"/>
</dbReference>
<dbReference type="Proteomes" id="UP000309215">
    <property type="component" value="Unassembled WGS sequence"/>
</dbReference>
<name>A0A4U1JJ06_9BACT</name>
<proteinExistence type="predicted"/>
<feature type="region of interest" description="Disordered" evidence="1">
    <location>
        <begin position="1"/>
        <end position="68"/>
    </location>
</feature>
<dbReference type="OrthoDB" id="5524982at2"/>
<organism evidence="2 3">
    <name type="scientific">Polyangium fumosum</name>
    <dbReference type="NCBI Taxonomy" id="889272"/>
    <lineage>
        <taxon>Bacteria</taxon>
        <taxon>Pseudomonadati</taxon>
        <taxon>Myxococcota</taxon>
        <taxon>Polyangia</taxon>
        <taxon>Polyangiales</taxon>
        <taxon>Polyangiaceae</taxon>
        <taxon>Polyangium</taxon>
    </lineage>
</organism>
<feature type="region of interest" description="Disordered" evidence="1">
    <location>
        <begin position="214"/>
        <end position="249"/>
    </location>
</feature>
<dbReference type="AlphaFoldDB" id="A0A4U1JJ06"/>
<gene>
    <name evidence="2" type="ORF">E8A74_02590</name>
</gene>
<sequence length="249" mass="26335">MSSGKRHTPPSDPAFGPAKRVSELVSGGDPEAQKALADRHLARARKPRSVKAMPAVRPTERGSGTYLRPVPTRSRVLNAFLHEAGVAGLLPPDVTVLDEQALAPRLVELARKYFAPMLAAAGNVEGALRIAAELPAVTGERGARLVVRRALSAPGPVGACARDYEEHRRKLGAPEQDDLEGQAILAAFAGRIVAQAERLLGPHVRDEVQATLRSLAPARAEGRPARKPSVRMPAAAGQGAPADKKRNLG</sequence>
<keyword evidence="3" id="KW-1185">Reference proteome</keyword>
<accession>A0A4U1JJ06</accession>
<reference evidence="2 3" key="1">
    <citation type="submission" date="2019-04" db="EMBL/GenBank/DDBJ databases">
        <authorList>
            <person name="Li Y."/>
            <person name="Wang J."/>
        </authorList>
    </citation>
    <scope>NUCLEOTIDE SEQUENCE [LARGE SCALE GENOMIC DNA]</scope>
    <source>
        <strain evidence="2 3">DSM 14668</strain>
    </source>
</reference>
<protein>
    <submittedName>
        <fullName evidence="2">Uncharacterized protein</fullName>
    </submittedName>
</protein>